<reference evidence="1" key="1">
    <citation type="submission" date="2020-04" db="EMBL/GenBank/DDBJ databases">
        <authorList>
            <person name="Alioto T."/>
            <person name="Alioto T."/>
            <person name="Gomez Garrido J."/>
        </authorList>
    </citation>
    <scope>NUCLEOTIDE SEQUENCE</scope>
    <source>
        <strain evidence="1">A484AB</strain>
    </source>
</reference>
<dbReference type="OrthoDB" id="10058657at2759"/>
<comment type="caution">
    <text evidence="1">The sequence shown here is derived from an EMBL/GenBank/DDBJ whole genome shotgun (WGS) entry which is preliminary data.</text>
</comment>
<evidence type="ECO:0000313" key="2">
    <source>
        <dbReference type="Proteomes" id="UP001152795"/>
    </source>
</evidence>
<evidence type="ECO:0000313" key="1">
    <source>
        <dbReference type="EMBL" id="CAB4043670.1"/>
    </source>
</evidence>
<feature type="non-terminal residue" evidence="1">
    <location>
        <position position="403"/>
    </location>
</feature>
<dbReference type="Proteomes" id="UP001152795">
    <property type="component" value="Unassembled WGS sequence"/>
</dbReference>
<accession>A0A6S7KMX0</accession>
<gene>
    <name evidence="1" type="ORF">PACLA_8A042627</name>
</gene>
<name>A0A6S7KMX0_PARCT</name>
<protein>
    <submittedName>
        <fullName evidence="1">Uncharacterized protein</fullName>
    </submittedName>
</protein>
<sequence>MPTRNCESDSQNMGDICVVEQPETEIHLEEMTALSRSEDITTKMSTMLNNSTGESTINNSNSTAVMNMNGRILERNEPPYNILSTAGLINTSGNITTNASVANPAESNNAIGSISVNGVQASNNDRLVGHFISENVFNLSHKVLNETEISVLSKGLQFVPTTFKIDEEDLRKDFNEFTRRMRNKWHFRDNVTADFSEIPAFRPKSTWTPPKGCPSLELFLSQIEKELFECVPQKLWKHNLSKIEWLALKTLTEDNSIIIKPADKGSCVVVWDRDDYLAEGYSQLSENNVYTKMERFSEETVMSLTEESNNMFHKLYNQGCISKDEFKYFSYDFKNSCALGRLYLLPKIHKRLRNVPGRPVISNCGTPTERASEFLDHHLKPIMKAGKSYIRDTGHFLDKLKEI</sequence>
<organism evidence="1 2">
    <name type="scientific">Paramuricea clavata</name>
    <name type="common">Red gorgonian</name>
    <name type="synonym">Violescent sea-whip</name>
    <dbReference type="NCBI Taxonomy" id="317549"/>
    <lineage>
        <taxon>Eukaryota</taxon>
        <taxon>Metazoa</taxon>
        <taxon>Cnidaria</taxon>
        <taxon>Anthozoa</taxon>
        <taxon>Octocorallia</taxon>
        <taxon>Malacalcyonacea</taxon>
        <taxon>Plexauridae</taxon>
        <taxon>Paramuricea</taxon>
    </lineage>
</organism>
<keyword evidence="2" id="KW-1185">Reference proteome</keyword>
<dbReference type="EMBL" id="CACRXK020032876">
    <property type="protein sequence ID" value="CAB4043670.1"/>
    <property type="molecule type" value="Genomic_DNA"/>
</dbReference>
<dbReference type="AlphaFoldDB" id="A0A6S7KMX0"/>
<proteinExistence type="predicted"/>